<proteinExistence type="inferred from homology"/>
<comment type="function">
    <text evidence="12">Involved in endocytic trafficking. Probably acts as a cytoskeletal linker protein that tethers endosome vesicles to the cytoskeleton.</text>
</comment>
<dbReference type="InterPro" id="IPR019534">
    <property type="entry name" value="DUF2452"/>
</dbReference>
<dbReference type="CDD" id="cd22222">
    <property type="entry name" value="HkD_Hook"/>
    <property type="match status" value="1"/>
</dbReference>
<evidence type="ECO:0000256" key="11">
    <source>
        <dbReference type="ARBA" id="ARBA00023212"/>
    </source>
</evidence>
<dbReference type="VEuPathDB" id="VectorBase:PPAPM1_002488"/>
<dbReference type="InterPro" id="IPR008636">
    <property type="entry name" value="Hook_C"/>
</dbReference>
<dbReference type="GO" id="GO:0005874">
    <property type="term" value="C:microtubule"/>
    <property type="evidence" value="ECO:0007669"/>
    <property type="project" value="UniProtKB-KW"/>
</dbReference>
<comment type="similarity">
    <text evidence="3">Belongs to the hook family.</text>
</comment>
<dbReference type="FunFam" id="1.10.418.10:FF:000024">
    <property type="entry name" value="Hook homolog 3 (Drosophila)"/>
    <property type="match status" value="1"/>
</dbReference>
<evidence type="ECO:0000256" key="1">
    <source>
        <dbReference type="ARBA" id="ARBA00004177"/>
    </source>
</evidence>
<name>A0A1B0DLJ1_PHLPP</name>
<evidence type="ECO:0000256" key="2">
    <source>
        <dbReference type="ARBA" id="ARBA00004245"/>
    </source>
</evidence>
<keyword evidence="7" id="KW-0254">Endocytosis</keyword>
<dbReference type="GO" id="GO:0030705">
    <property type="term" value="P:cytoskeleton-dependent intracellular transport"/>
    <property type="evidence" value="ECO:0007669"/>
    <property type="project" value="InterPro"/>
</dbReference>
<dbReference type="PANTHER" id="PTHR18947:SF39">
    <property type="entry name" value="PROTEIN HOOK"/>
    <property type="match status" value="1"/>
</dbReference>
<evidence type="ECO:0000256" key="3">
    <source>
        <dbReference type="ARBA" id="ARBA00006946"/>
    </source>
</evidence>
<accession>A0A1B0DLJ1</accession>
<dbReference type="AlphaFoldDB" id="A0A1B0DLJ1"/>
<dbReference type="Pfam" id="PF10504">
    <property type="entry name" value="DUF2452"/>
    <property type="match status" value="1"/>
</dbReference>
<dbReference type="GO" id="GO:0051959">
    <property type="term" value="F:dynein light intermediate chain binding"/>
    <property type="evidence" value="ECO:0007669"/>
    <property type="project" value="TreeGrafter"/>
</dbReference>
<dbReference type="Gene3D" id="1.20.5.340">
    <property type="match status" value="1"/>
</dbReference>
<evidence type="ECO:0000256" key="6">
    <source>
        <dbReference type="ARBA" id="ARBA00022490"/>
    </source>
</evidence>
<dbReference type="Pfam" id="PF19047">
    <property type="entry name" value="HOOK_N"/>
    <property type="match status" value="1"/>
</dbReference>
<evidence type="ECO:0000256" key="12">
    <source>
        <dbReference type="ARBA" id="ARBA00055855"/>
    </source>
</evidence>
<evidence type="ECO:0000256" key="8">
    <source>
        <dbReference type="ARBA" id="ARBA00022701"/>
    </source>
</evidence>
<dbReference type="GO" id="GO:0005813">
    <property type="term" value="C:centrosome"/>
    <property type="evidence" value="ECO:0007669"/>
    <property type="project" value="TreeGrafter"/>
</dbReference>
<evidence type="ECO:0000256" key="9">
    <source>
        <dbReference type="ARBA" id="ARBA00022753"/>
    </source>
</evidence>
<dbReference type="VEuPathDB" id="VectorBase:PPAPM1_010932"/>
<sequence length="842" mass="95638">MENEKVELCESLIKWLQCLKLSGAHGNAREMSDGVAMAQALNQIAPEHFTDSWLSKIKTDVSHNWRLKVSNLKKVVEGVFDYYMDVLNLNLSDFAKPDVMRIAEKADKAELTRLLQLILGCAVNCAEKQDYITQIMELEESLQRNIMRALQDLEEAWQGSCPPISTISIQQFDVKALQEERDTLAQKCHEMESQIAFHLEEKTTMQQEITKLNQLVEKMESPAIGDDGTSIGPVQLGSARYNDLRKQLDSVKDELLQAETARDDLKMKSRQQEIEIINLQAKVDELHQASVELSQLKDEIDVLREASDKLKIYETQLATYKKKLEDHSDLRKQVKMLEERSAEYLRQNIQHEEDSKKYSGLKGQVELYKKEIQELHLKLDTEISKSAKIEFELTNMEGNLSALQREKENLLIERDTLRETCDELRCTQGSSDSTNTISREIVSPTLKDRIDRLEAENKALREGQGGQTALAELLDESQQRTEKLREQLKQANQKILTLTQGQTDESSAKGNLVGQLRQALELNEQRASQVEESQLQMNNLQAKVAQLETALANREQELTTAETRFRKCMEKTKEIIKSLDPRLASEVSLLDQGKAADPEPEARSGGGMSQTEEQLVTSAFYKLGLARQREAIDARLALLSGSGQSFLARQRQPKMMKRNLKEDTTLEGENLMKKVNLVERNHSPFGVSLVSASRVGKHDSSDIVALAREISTADEALKHRATGKLSVILEQIRFLQQQAAQIIKETEASKSVHEAACNFKKVPGKSYHLYRRESGQKYLSMLSPEDWSGKCSHEFLGTFRLEHDHSWTPQELTQDVDSKRLWSERLLEHGLYLSFDVGILGT</sequence>
<dbReference type="PROSITE" id="PS50021">
    <property type="entry name" value="CH"/>
    <property type="match status" value="1"/>
</dbReference>
<evidence type="ECO:0000313" key="14">
    <source>
        <dbReference type="Proteomes" id="UP000092462"/>
    </source>
</evidence>
<evidence type="ECO:0000256" key="10">
    <source>
        <dbReference type="ARBA" id="ARBA00023054"/>
    </source>
</evidence>
<dbReference type="GO" id="GO:0031122">
    <property type="term" value="P:cytoplasmic microtubule organization"/>
    <property type="evidence" value="ECO:0007669"/>
    <property type="project" value="InterPro"/>
</dbReference>
<evidence type="ECO:0000256" key="7">
    <source>
        <dbReference type="ARBA" id="ARBA00022583"/>
    </source>
</evidence>
<dbReference type="InterPro" id="IPR001715">
    <property type="entry name" value="CH_dom"/>
</dbReference>
<keyword evidence="10" id="KW-0175">Coiled coil</keyword>
<keyword evidence="8" id="KW-0493">Microtubule</keyword>
<evidence type="ECO:0000313" key="13">
    <source>
        <dbReference type="EnsemblMetazoa" id="PPAI009231-PA"/>
    </source>
</evidence>
<dbReference type="GO" id="GO:0005768">
    <property type="term" value="C:endosome"/>
    <property type="evidence" value="ECO:0007669"/>
    <property type="project" value="UniProtKB-SubCell"/>
</dbReference>
<comment type="subunit">
    <text evidence="4">Homodimer. Interacts with microtubules via its N-terminus.</text>
</comment>
<dbReference type="InterPro" id="IPR043936">
    <property type="entry name" value="HOOK_N"/>
</dbReference>
<dbReference type="PANTHER" id="PTHR18947">
    <property type="entry name" value="HOOK PROTEINS"/>
    <property type="match status" value="1"/>
</dbReference>
<keyword evidence="9" id="KW-0967">Endosome</keyword>
<dbReference type="Gene3D" id="1.10.418.10">
    <property type="entry name" value="Calponin-like domain"/>
    <property type="match status" value="1"/>
</dbReference>
<dbReference type="GO" id="GO:0008017">
    <property type="term" value="F:microtubule binding"/>
    <property type="evidence" value="ECO:0007669"/>
    <property type="project" value="InterPro"/>
</dbReference>
<reference evidence="13" key="1">
    <citation type="submission" date="2022-08" db="UniProtKB">
        <authorList>
            <consortium name="EnsemblMetazoa"/>
        </authorList>
    </citation>
    <scope>IDENTIFICATION</scope>
    <source>
        <strain evidence="13">Israel</strain>
    </source>
</reference>
<dbReference type="VEuPathDB" id="VectorBase:PPAI009231"/>
<comment type="subcellular location">
    <subcellularLocation>
        <location evidence="2">Cytoplasm</location>
        <location evidence="2">Cytoskeleton</location>
    </subcellularLocation>
    <subcellularLocation>
        <location evidence="1">Endosome</location>
    </subcellularLocation>
</comment>
<dbReference type="EnsemblMetazoa" id="PPAI009231-RA">
    <property type="protein sequence ID" value="PPAI009231-PA"/>
    <property type="gene ID" value="PPAI009231"/>
</dbReference>
<evidence type="ECO:0000256" key="5">
    <source>
        <dbReference type="ARBA" id="ARBA00018971"/>
    </source>
</evidence>
<keyword evidence="14" id="KW-1185">Reference proteome</keyword>
<dbReference type="GO" id="GO:0006897">
    <property type="term" value="P:endocytosis"/>
    <property type="evidence" value="ECO:0007669"/>
    <property type="project" value="UniProtKB-KW"/>
</dbReference>
<dbReference type="InterPro" id="IPR036872">
    <property type="entry name" value="CH_dom_sf"/>
</dbReference>
<dbReference type="EMBL" id="AJVK01006738">
    <property type="status" value="NOT_ANNOTATED_CDS"/>
    <property type="molecule type" value="Genomic_DNA"/>
</dbReference>
<protein>
    <recommendedName>
        <fullName evidence="5">Protein hook</fullName>
    </recommendedName>
</protein>
<evidence type="ECO:0000256" key="4">
    <source>
        <dbReference type="ARBA" id="ARBA00011241"/>
    </source>
</evidence>
<dbReference type="Proteomes" id="UP000092462">
    <property type="component" value="Unassembled WGS sequence"/>
</dbReference>
<keyword evidence="11" id="KW-0206">Cytoskeleton</keyword>
<dbReference type="Pfam" id="PF05622">
    <property type="entry name" value="HOOK"/>
    <property type="match status" value="1"/>
</dbReference>
<keyword evidence="6" id="KW-0963">Cytoplasm</keyword>
<organism evidence="13 14">
    <name type="scientific">Phlebotomus papatasi</name>
    <name type="common">Sandfly</name>
    <dbReference type="NCBI Taxonomy" id="29031"/>
    <lineage>
        <taxon>Eukaryota</taxon>
        <taxon>Metazoa</taxon>
        <taxon>Ecdysozoa</taxon>
        <taxon>Arthropoda</taxon>
        <taxon>Hexapoda</taxon>
        <taxon>Insecta</taxon>
        <taxon>Pterygota</taxon>
        <taxon>Neoptera</taxon>
        <taxon>Endopterygota</taxon>
        <taxon>Diptera</taxon>
        <taxon>Nematocera</taxon>
        <taxon>Psychodoidea</taxon>
        <taxon>Psychodidae</taxon>
        <taxon>Phlebotomus</taxon>
        <taxon>Phlebotomus</taxon>
    </lineage>
</organism>
<dbReference type="SUPFAM" id="SSF116907">
    <property type="entry name" value="Hook domain"/>
    <property type="match status" value="1"/>
</dbReference>